<evidence type="ECO:0000259" key="14">
    <source>
        <dbReference type="PROSITE" id="PS52035"/>
    </source>
</evidence>
<feature type="chain" id="PRO_5040326715" description="Zinc carboxypeptidase A 1" evidence="13">
    <location>
        <begin position="16"/>
        <end position="419"/>
    </location>
</feature>
<comment type="cofactor">
    <cofactor evidence="1">
        <name>Zn(2+)</name>
        <dbReference type="ChEBI" id="CHEBI:29105"/>
    </cofactor>
</comment>
<feature type="active site" description="Proton donor/acceptor" evidence="12">
    <location>
        <position position="378"/>
    </location>
</feature>
<evidence type="ECO:0000256" key="7">
    <source>
        <dbReference type="ARBA" id="ARBA00022801"/>
    </source>
</evidence>
<name>A0A9Q0RX44_9DIPT</name>
<sequence length="419" mass="48574">MKVFILCAIFSLAWARQFSYEGYKVWLVTPRSESQGILLKQWEDNESVDFWESISRKGKSSRIMVAPDTQIHFENFLKEHNILHELIIENVERVFERERQEKAENEMRLLRMESQGQSRFSDFNHFWSFSEINRYLTHLTIQYGDICHTETLGFSGEGRAMRALKIGSFDGSKPVVFFEAALHAREWIAPMTAVYLIEQLVVNYNSHRELQDIDIIIIPVTNPDGYEYSHQFQRLWRKTRSVNANSTCIGVDGNRNFAHEWRLSTNPCSETYGGVAPFTEREASIVRDVFDRYDNQIKLYVALHSYGQYFLYPWGYDFVKVDNWEDHEIVGRRFADAVHKVNGTSYTIGNAAIELYIGFGYSDDYSAFRGVDISTTIELPGGGSYGFDIPASRIQSVVKETWMGLEEMLHYVAEVHGNK</sequence>
<evidence type="ECO:0000256" key="13">
    <source>
        <dbReference type="SAM" id="SignalP"/>
    </source>
</evidence>
<keyword evidence="3 15" id="KW-0121">Carboxypeptidase</keyword>
<evidence type="ECO:0000256" key="6">
    <source>
        <dbReference type="ARBA" id="ARBA00022729"/>
    </source>
</evidence>
<evidence type="ECO:0000313" key="16">
    <source>
        <dbReference type="Proteomes" id="UP001151699"/>
    </source>
</evidence>
<dbReference type="Gene3D" id="3.40.630.10">
    <property type="entry name" value="Zn peptidases"/>
    <property type="match status" value="1"/>
</dbReference>
<dbReference type="PRINTS" id="PR00765">
    <property type="entry name" value="CRBOXYPTASEA"/>
</dbReference>
<dbReference type="SUPFAM" id="SSF53187">
    <property type="entry name" value="Zn-dependent exopeptidases"/>
    <property type="match status" value="1"/>
</dbReference>
<dbReference type="GO" id="GO:0006508">
    <property type="term" value="P:proteolysis"/>
    <property type="evidence" value="ECO:0007669"/>
    <property type="project" value="UniProtKB-KW"/>
</dbReference>
<evidence type="ECO:0000256" key="8">
    <source>
        <dbReference type="ARBA" id="ARBA00022833"/>
    </source>
</evidence>
<keyword evidence="6 13" id="KW-0732">Signal</keyword>
<accession>A0A9Q0RX44</accession>
<keyword evidence="16" id="KW-1185">Reference proteome</keyword>
<dbReference type="InterPro" id="IPR000834">
    <property type="entry name" value="Peptidase_M14"/>
</dbReference>
<dbReference type="EMBL" id="WJQU01000004">
    <property type="protein sequence ID" value="KAJ6635727.1"/>
    <property type="molecule type" value="Genomic_DNA"/>
</dbReference>
<keyword evidence="8" id="KW-0862">Zinc</keyword>
<dbReference type="PANTHER" id="PTHR11705">
    <property type="entry name" value="PROTEASE FAMILY M14 CARBOXYPEPTIDASE A,B"/>
    <property type="match status" value="1"/>
</dbReference>
<dbReference type="OrthoDB" id="3626597at2759"/>
<keyword evidence="7" id="KW-0378">Hydrolase</keyword>
<dbReference type="AlphaFoldDB" id="A0A9Q0RX44"/>
<evidence type="ECO:0000313" key="15">
    <source>
        <dbReference type="EMBL" id="KAJ6635727.1"/>
    </source>
</evidence>
<feature type="domain" description="Peptidase M14" evidence="14">
    <location>
        <begin position="125"/>
        <end position="412"/>
    </location>
</feature>
<evidence type="ECO:0000256" key="10">
    <source>
        <dbReference type="ARBA" id="ARBA00023157"/>
    </source>
</evidence>
<dbReference type="GO" id="GO:0005615">
    <property type="term" value="C:extracellular space"/>
    <property type="evidence" value="ECO:0007669"/>
    <property type="project" value="TreeGrafter"/>
</dbReference>
<comment type="similarity">
    <text evidence="2 12">Belongs to the peptidase M14 family.</text>
</comment>
<dbReference type="PROSITE" id="PS00132">
    <property type="entry name" value="CARBOXYPEPT_ZN_1"/>
    <property type="match status" value="1"/>
</dbReference>
<dbReference type="InterPro" id="IPR003146">
    <property type="entry name" value="M14A_act_pep"/>
</dbReference>
<comment type="caution">
    <text evidence="15">The sequence shown here is derived from an EMBL/GenBank/DDBJ whole genome shotgun (WGS) entry which is preliminary data.</text>
</comment>
<evidence type="ECO:0000256" key="4">
    <source>
        <dbReference type="ARBA" id="ARBA00022670"/>
    </source>
</evidence>
<protein>
    <recommendedName>
        <fullName evidence="11">Zinc carboxypeptidase A 1</fullName>
    </recommendedName>
</protein>
<dbReference type="GO" id="GO:0004181">
    <property type="term" value="F:metallocarboxypeptidase activity"/>
    <property type="evidence" value="ECO:0007669"/>
    <property type="project" value="InterPro"/>
</dbReference>
<dbReference type="SMART" id="SM00631">
    <property type="entry name" value="Zn_pept"/>
    <property type="match status" value="1"/>
</dbReference>
<keyword evidence="9" id="KW-0482">Metalloprotease</keyword>
<dbReference type="Proteomes" id="UP001151699">
    <property type="component" value="Chromosome C"/>
</dbReference>
<dbReference type="InterPro" id="IPR036990">
    <property type="entry name" value="M14A-like_propep"/>
</dbReference>
<dbReference type="InterPro" id="IPR057246">
    <property type="entry name" value="CARBOXYPEPT_ZN_1"/>
</dbReference>
<dbReference type="Gene3D" id="3.30.70.340">
    <property type="entry name" value="Metallocarboxypeptidase-like"/>
    <property type="match status" value="1"/>
</dbReference>
<dbReference type="SUPFAM" id="SSF54897">
    <property type="entry name" value="Protease propeptides/inhibitors"/>
    <property type="match status" value="1"/>
</dbReference>
<dbReference type="PANTHER" id="PTHR11705:SF140">
    <property type="entry name" value="FI02848P-RELATED"/>
    <property type="match status" value="1"/>
</dbReference>
<proteinExistence type="inferred from homology"/>
<dbReference type="Pfam" id="PF02244">
    <property type="entry name" value="Propep_M14"/>
    <property type="match status" value="1"/>
</dbReference>
<evidence type="ECO:0000256" key="9">
    <source>
        <dbReference type="ARBA" id="ARBA00023049"/>
    </source>
</evidence>
<evidence type="ECO:0000256" key="11">
    <source>
        <dbReference type="ARBA" id="ARBA00069039"/>
    </source>
</evidence>
<evidence type="ECO:0000256" key="3">
    <source>
        <dbReference type="ARBA" id="ARBA00022645"/>
    </source>
</evidence>
<dbReference type="Pfam" id="PF00246">
    <property type="entry name" value="Peptidase_M14"/>
    <property type="match status" value="1"/>
</dbReference>
<dbReference type="FunFam" id="3.30.70.340:FF:000002">
    <property type="entry name" value="Carboxypeptidase A"/>
    <property type="match status" value="1"/>
</dbReference>
<feature type="signal peptide" evidence="13">
    <location>
        <begin position="1"/>
        <end position="15"/>
    </location>
</feature>
<evidence type="ECO:0000256" key="12">
    <source>
        <dbReference type="PROSITE-ProRule" id="PRU01379"/>
    </source>
</evidence>
<evidence type="ECO:0000256" key="2">
    <source>
        <dbReference type="ARBA" id="ARBA00005988"/>
    </source>
</evidence>
<keyword evidence="10" id="KW-1015">Disulfide bond</keyword>
<evidence type="ECO:0000256" key="5">
    <source>
        <dbReference type="ARBA" id="ARBA00022723"/>
    </source>
</evidence>
<evidence type="ECO:0000256" key="1">
    <source>
        <dbReference type="ARBA" id="ARBA00001947"/>
    </source>
</evidence>
<keyword evidence="5" id="KW-0479">Metal-binding</keyword>
<dbReference type="PROSITE" id="PS52035">
    <property type="entry name" value="PEPTIDASE_M14"/>
    <property type="match status" value="1"/>
</dbReference>
<gene>
    <name evidence="15" type="primary">CPB_0</name>
    <name evidence="15" type="ORF">Bhyg_14313</name>
</gene>
<dbReference type="FunFam" id="3.40.630.10:FF:000084">
    <property type="entry name" value="Carboxypeptidase B2"/>
    <property type="match status" value="1"/>
</dbReference>
<organism evidence="15 16">
    <name type="scientific">Pseudolycoriella hygida</name>
    <dbReference type="NCBI Taxonomy" id="35572"/>
    <lineage>
        <taxon>Eukaryota</taxon>
        <taxon>Metazoa</taxon>
        <taxon>Ecdysozoa</taxon>
        <taxon>Arthropoda</taxon>
        <taxon>Hexapoda</taxon>
        <taxon>Insecta</taxon>
        <taxon>Pterygota</taxon>
        <taxon>Neoptera</taxon>
        <taxon>Endopterygota</taxon>
        <taxon>Diptera</taxon>
        <taxon>Nematocera</taxon>
        <taxon>Sciaroidea</taxon>
        <taxon>Sciaridae</taxon>
        <taxon>Pseudolycoriella</taxon>
    </lineage>
</organism>
<reference evidence="15" key="1">
    <citation type="submission" date="2022-07" db="EMBL/GenBank/DDBJ databases">
        <authorList>
            <person name="Trinca V."/>
            <person name="Uliana J.V.C."/>
            <person name="Torres T.T."/>
            <person name="Ward R.J."/>
            <person name="Monesi N."/>
        </authorList>
    </citation>
    <scope>NUCLEOTIDE SEQUENCE</scope>
    <source>
        <strain evidence="15">HSMRA1968</strain>
        <tissue evidence="15">Whole embryos</tissue>
    </source>
</reference>
<dbReference type="GO" id="GO:0008270">
    <property type="term" value="F:zinc ion binding"/>
    <property type="evidence" value="ECO:0007669"/>
    <property type="project" value="InterPro"/>
</dbReference>
<keyword evidence="4" id="KW-0645">Protease</keyword>